<dbReference type="InterPro" id="IPR027485">
    <property type="entry name" value="AMMECR1_N"/>
</dbReference>
<evidence type="ECO:0000256" key="2">
    <source>
        <dbReference type="HAMAP-Rule" id="MF_00055"/>
    </source>
</evidence>
<comment type="similarity">
    <text evidence="1 2">Belongs to the MEMO1 family.</text>
</comment>
<dbReference type="Proteomes" id="UP000181976">
    <property type="component" value="Unassembled WGS sequence"/>
</dbReference>
<dbReference type="InterPro" id="IPR002737">
    <property type="entry name" value="MEMO1_fam"/>
</dbReference>
<dbReference type="NCBIfam" id="TIGR00296">
    <property type="entry name" value="TIGR00296 family protein"/>
    <property type="match status" value="1"/>
</dbReference>
<dbReference type="PANTHER" id="PTHR11060">
    <property type="entry name" value="PROTEIN MEMO1"/>
    <property type="match status" value="1"/>
</dbReference>
<dbReference type="InParanoid" id="A0A1I1YMR1"/>
<sequence>MEVKDRQPSVAGMFYAGEPVALQNHLKSLFEEAQPGVGDAQVAALIVPHAGYLYSGGVAASGFAQINENAHYKTIFLIGSSHRMAFNGASVYTQGDYLTPLGRVDVDKALAQKLVESSPYITDIFAPHKDEHSLEVELPFLQYRLKNSFKLVPIVMGPHDAVGARMVAEALKPYFKPGNLFVISTDFSHYPKYEDAKKVDAITVDAILKNDPDLLLNTLEQNRKLGVTNLVTSLCGWTSVLTLLYITQDDTCLDFRHIEYRNSGDVPFGDSSRVVGYHAIAVFRKKESKTTAHNCFSLNDQEKQWLLNRARKTLEAVVRYQQPEAPSEALSVALKTPAGAFVSLYKNEQLRGCIGNLSTSLPLWKVVERMTAAAAFNDSRFTPVKEEELGEIKIEISLLTPLQMINDISEIIPGRHGIVIEKDGKSGTFLPQVAIKTGWGREELLGHCARDKAGIGWEGWRDANIYIYEALVFGE</sequence>
<dbReference type="eggNOG" id="COG1355">
    <property type="taxonomic scope" value="Bacteria"/>
</dbReference>
<protein>
    <recommendedName>
        <fullName evidence="2">MEMO1 family protein SAMN05444380_10855</fullName>
    </recommendedName>
</protein>
<dbReference type="Pfam" id="PF01871">
    <property type="entry name" value="AMMECR1"/>
    <property type="match status" value="1"/>
</dbReference>
<dbReference type="eggNOG" id="COG2078">
    <property type="taxonomic scope" value="Bacteria"/>
</dbReference>
<keyword evidence="5" id="KW-1185">Reference proteome</keyword>
<dbReference type="Gene3D" id="3.40.830.10">
    <property type="entry name" value="LigB-like"/>
    <property type="match status" value="1"/>
</dbReference>
<evidence type="ECO:0000313" key="5">
    <source>
        <dbReference type="Proteomes" id="UP000181976"/>
    </source>
</evidence>
<organism evidence="4 5">
    <name type="scientific">Thermophagus xiamenensis</name>
    <dbReference type="NCBI Taxonomy" id="385682"/>
    <lineage>
        <taxon>Bacteria</taxon>
        <taxon>Pseudomonadati</taxon>
        <taxon>Bacteroidota</taxon>
        <taxon>Bacteroidia</taxon>
        <taxon>Marinilabiliales</taxon>
        <taxon>Marinilabiliaceae</taxon>
        <taxon>Thermophagus</taxon>
    </lineage>
</organism>
<dbReference type="CDD" id="cd07361">
    <property type="entry name" value="MEMO_like"/>
    <property type="match status" value="1"/>
</dbReference>
<dbReference type="InterPro" id="IPR036071">
    <property type="entry name" value="AMMECR1_dom_sf"/>
</dbReference>
<dbReference type="EMBL" id="FONA01000008">
    <property type="protein sequence ID" value="SFE20885.1"/>
    <property type="molecule type" value="Genomic_DNA"/>
</dbReference>
<dbReference type="InterPro" id="IPR023473">
    <property type="entry name" value="AMMECR1"/>
</dbReference>
<dbReference type="PROSITE" id="PS51112">
    <property type="entry name" value="AMMECR1"/>
    <property type="match status" value="1"/>
</dbReference>
<reference evidence="4 5" key="1">
    <citation type="submission" date="2016-10" db="EMBL/GenBank/DDBJ databases">
        <authorList>
            <person name="de Groot N.N."/>
        </authorList>
    </citation>
    <scope>NUCLEOTIDE SEQUENCE [LARGE SCALE GENOMIC DNA]</scope>
    <source>
        <strain evidence="4 5">DSM 19012</strain>
    </source>
</reference>
<name>A0A1I1YMR1_9BACT</name>
<accession>A0A1I1YMR1</accession>
<dbReference type="Gene3D" id="3.30.1490.150">
    <property type="entry name" value="Hypothetical protein ph0010, domain 2"/>
    <property type="match status" value="1"/>
</dbReference>
<feature type="domain" description="AMMECR1" evidence="3">
    <location>
        <begin position="301"/>
        <end position="475"/>
    </location>
</feature>
<dbReference type="PANTHER" id="PTHR11060:SF0">
    <property type="entry name" value="PROTEIN MEMO1"/>
    <property type="match status" value="1"/>
</dbReference>
<evidence type="ECO:0000313" key="4">
    <source>
        <dbReference type="EMBL" id="SFE20885.1"/>
    </source>
</evidence>
<dbReference type="HAMAP" id="MF_00055">
    <property type="entry name" value="MEMO1"/>
    <property type="match status" value="1"/>
</dbReference>
<evidence type="ECO:0000256" key="1">
    <source>
        <dbReference type="ARBA" id="ARBA00006315"/>
    </source>
</evidence>
<dbReference type="InterPro" id="IPR027623">
    <property type="entry name" value="AmmeMemoSam_A"/>
</dbReference>
<dbReference type="Pfam" id="PF01875">
    <property type="entry name" value="Memo"/>
    <property type="match status" value="1"/>
</dbReference>
<dbReference type="InterPro" id="IPR002733">
    <property type="entry name" value="AMMECR1_domain"/>
</dbReference>
<dbReference type="NCBIfam" id="TIGR04335">
    <property type="entry name" value="AmmeMemoSam_A"/>
    <property type="match status" value="1"/>
</dbReference>
<evidence type="ECO:0000259" key="3">
    <source>
        <dbReference type="PROSITE" id="PS51112"/>
    </source>
</evidence>
<dbReference type="STRING" id="385682.SAMN05444380_10855"/>
<dbReference type="AlphaFoldDB" id="A0A1I1YMR1"/>
<dbReference type="RefSeq" id="WP_010528400.1">
    <property type="nucleotide sequence ID" value="NZ_AFSL01000083.1"/>
</dbReference>
<dbReference type="OrthoDB" id="9785549at2"/>
<dbReference type="SUPFAM" id="SSF143447">
    <property type="entry name" value="AMMECR1-like"/>
    <property type="match status" value="1"/>
</dbReference>
<proteinExistence type="inferred from homology"/>
<dbReference type="NCBIfam" id="TIGR04336">
    <property type="entry name" value="AmmeMemoSam_B"/>
    <property type="match status" value="1"/>
</dbReference>
<dbReference type="Gene3D" id="3.30.700.20">
    <property type="entry name" value="Hypothetical protein ph0010, domain 1"/>
    <property type="match status" value="1"/>
</dbReference>
<gene>
    <name evidence="4" type="ORF">SAMN05444380_10855</name>
</gene>